<evidence type="ECO:0000313" key="3">
    <source>
        <dbReference type="EMBL" id="QHT99495.1"/>
    </source>
</evidence>
<sequence length="1089" mass="125229">MMNTIKLKKVNSHNILKYDINDKTASTNIIIFITKKIKYINEIIQNTILSIKQYKMYELFSENDSKLSITILTELFEKNKELYEETINNEAVTTEHLINGLQEIIDKLSMIICGFGTKNFVDLLFISFGTDFKNDMPTDPIIKEKYNLITSFFHPIGYKLIHWKSDYTFENNKPEIICCDKNTESMIEMFTVQSYECFDIDNDTKILLEKTNSIRIVIQNIKTRKTLIVTGVFDDIHLECINNSYINHRIESLNQAIKTYDNDEQEILTNIITNLTLKDIMVYGNNDIITRLNVVNVDIAKVEQTNIEIVTTQFLEMDMYTQRCMLLNLLFYNNQETEYICYLLYDLLNSTTGYSISHQDIIYNSFPWKIRNKMKDIVKYNINYTNETINKYESNKISLEQQICILKAPDAVKEKAMIKLKELKGRPDEFGAKIKQYLEGLVRIPFGKYREEPILATIKSINTDFKKIKNFITKNFDMNDADKTKYTLLEIRSMNKNYKILLNKRIITLLIERIYKMPLRVLNVLINLLFNDKNIKKCLLKENKTNKILEITNYINGLETIDYSLLYEICTAITALSHCQDYITNAKNIINVETNIIEFHNETTKIEDALENSIYSHSHAKKQIMKIIGQWINGEQSGYCFGFEGSPGIGKTRLAKKGLTNCLCNHDGTTRPFIFIAVGGSSNGSSLEGHGYTYVNSTWGKIVDILMETKCMNPIIYIDELDKVSNTENGKEIIGILTHLIDPTQNDSFQDKYFTGIDIDISKALFIFSYNDADLIDKILLDRIHRIKFENLSLEDKMVIIHKYIIPEINTKMGFDNVVDIDDSIIEHIITRYTSEPGVRKLKEIMFDLYGEINLELLKINAEIENSIPIKVTLENLENKYLIKYQKITEKKIYGEPRVGIINGLWANSLGLGGIIPIQTSFFPSSVFLDLQLTGLQGDVMKESMNVAKTLAWSLTDDNIKEQWLKYFTKTKCQGLHIHCPEGSISKDGPSAGTAITTAIYSLLNKKLIRNDIAITGEISLSGEVTAIGGLSIKINSGIRAGIKTFLYPQENNRDFIKWKEKYQLQNSNIKFIPISKITDVFNSVFVSG</sequence>
<dbReference type="Pfam" id="PF05362">
    <property type="entry name" value="Lon_C"/>
    <property type="match status" value="1"/>
</dbReference>
<keyword evidence="1" id="KW-0645">Protease</keyword>
<dbReference type="PROSITE" id="PS51786">
    <property type="entry name" value="LON_PROTEOLYTIC"/>
    <property type="match status" value="1"/>
</dbReference>
<dbReference type="InterPro" id="IPR027417">
    <property type="entry name" value="P-loop_NTPase"/>
</dbReference>
<feature type="domain" description="Lon proteolytic" evidence="2">
    <location>
        <begin position="896"/>
        <end position="1088"/>
    </location>
</feature>
<dbReference type="PANTHER" id="PTHR43718">
    <property type="entry name" value="LON PROTEASE"/>
    <property type="match status" value="1"/>
</dbReference>
<accession>A0A6C0J466</accession>
<dbReference type="InterPro" id="IPR020568">
    <property type="entry name" value="Ribosomal_Su5_D2-typ_SF"/>
</dbReference>
<dbReference type="PANTHER" id="PTHR43718:SF2">
    <property type="entry name" value="LON PROTEASE HOMOLOG, MITOCHONDRIAL"/>
    <property type="match status" value="1"/>
</dbReference>
<proteinExistence type="predicted"/>
<dbReference type="InterPro" id="IPR014721">
    <property type="entry name" value="Ribsml_uS5_D2-typ_fold_subgr"/>
</dbReference>
<dbReference type="Gene3D" id="3.30.230.10">
    <property type="match status" value="1"/>
</dbReference>
<dbReference type="SUPFAM" id="SSF52540">
    <property type="entry name" value="P-loop containing nucleoside triphosphate hydrolases"/>
    <property type="match status" value="1"/>
</dbReference>
<dbReference type="EMBL" id="MN740308">
    <property type="protein sequence ID" value="QHT99495.1"/>
    <property type="molecule type" value="Genomic_DNA"/>
</dbReference>
<dbReference type="InterPro" id="IPR003959">
    <property type="entry name" value="ATPase_AAA_core"/>
</dbReference>
<dbReference type="Gene3D" id="1.10.8.60">
    <property type="match status" value="1"/>
</dbReference>
<dbReference type="InterPro" id="IPR008269">
    <property type="entry name" value="Lon_proteolytic"/>
</dbReference>
<keyword evidence="1" id="KW-0378">Hydrolase</keyword>
<dbReference type="InterPro" id="IPR027065">
    <property type="entry name" value="Lon_Prtase"/>
</dbReference>
<protein>
    <recommendedName>
        <fullName evidence="2">Lon proteolytic domain-containing protein</fullName>
    </recommendedName>
</protein>
<dbReference type="SUPFAM" id="SSF54211">
    <property type="entry name" value="Ribosomal protein S5 domain 2-like"/>
    <property type="match status" value="1"/>
</dbReference>
<evidence type="ECO:0000259" key="2">
    <source>
        <dbReference type="PROSITE" id="PS51786"/>
    </source>
</evidence>
<dbReference type="GO" id="GO:0006515">
    <property type="term" value="P:protein quality control for misfolded or incompletely synthesized proteins"/>
    <property type="evidence" value="ECO:0007669"/>
    <property type="project" value="TreeGrafter"/>
</dbReference>
<dbReference type="GO" id="GO:0016887">
    <property type="term" value="F:ATP hydrolysis activity"/>
    <property type="evidence" value="ECO:0007669"/>
    <property type="project" value="InterPro"/>
</dbReference>
<dbReference type="GO" id="GO:0005524">
    <property type="term" value="F:ATP binding"/>
    <property type="evidence" value="ECO:0007669"/>
    <property type="project" value="InterPro"/>
</dbReference>
<dbReference type="GO" id="GO:0004252">
    <property type="term" value="F:serine-type endopeptidase activity"/>
    <property type="evidence" value="ECO:0007669"/>
    <property type="project" value="InterPro"/>
</dbReference>
<dbReference type="GO" id="GO:0004176">
    <property type="term" value="F:ATP-dependent peptidase activity"/>
    <property type="evidence" value="ECO:0007669"/>
    <property type="project" value="InterPro"/>
</dbReference>
<dbReference type="Gene3D" id="3.40.50.300">
    <property type="entry name" value="P-loop containing nucleotide triphosphate hydrolases"/>
    <property type="match status" value="1"/>
</dbReference>
<dbReference type="PRINTS" id="PR00830">
    <property type="entry name" value="ENDOLAPTASE"/>
</dbReference>
<dbReference type="AlphaFoldDB" id="A0A6C0J466"/>
<reference evidence="3" key="1">
    <citation type="journal article" date="2020" name="Nature">
        <title>Giant virus diversity and host interactions through global metagenomics.</title>
        <authorList>
            <person name="Schulz F."/>
            <person name="Roux S."/>
            <person name="Paez-Espino D."/>
            <person name="Jungbluth S."/>
            <person name="Walsh D.A."/>
            <person name="Denef V.J."/>
            <person name="McMahon K.D."/>
            <person name="Konstantinidis K.T."/>
            <person name="Eloe-Fadrosh E.A."/>
            <person name="Kyrpides N.C."/>
            <person name="Woyke T."/>
        </authorList>
    </citation>
    <scope>NUCLEOTIDE SEQUENCE</scope>
    <source>
        <strain evidence="3">GVMAG-M-3300025699-48</strain>
    </source>
</reference>
<dbReference type="Pfam" id="PF00004">
    <property type="entry name" value="AAA"/>
    <property type="match status" value="1"/>
</dbReference>
<name>A0A6C0J466_9ZZZZ</name>
<evidence type="ECO:0000256" key="1">
    <source>
        <dbReference type="ARBA" id="ARBA00022670"/>
    </source>
</evidence>
<organism evidence="3">
    <name type="scientific">viral metagenome</name>
    <dbReference type="NCBI Taxonomy" id="1070528"/>
    <lineage>
        <taxon>unclassified sequences</taxon>
        <taxon>metagenomes</taxon>
        <taxon>organismal metagenomes</taxon>
    </lineage>
</organism>